<evidence type="ECO:0000256" key="6">
    <source>
        <dbReference type="ARBA" id="ARBA00018769"/>
    </source>
</evidence>
<comment type="catalytic activity">
    <reaction evidence="56">
        <text>(2E)-tetradecenoyl-[ACP] + NADPH + H(+) = tetradecanoyl-[ACP] + NADP(+)</text>
        <dbReference type="Rhea" id="RHEA:41896"/>
        <dbReference type="Rhea" id="RHEA-COMP:9647"/>
        <dbReference type="Rhea" id="RHEA-COMP:9648"/>
        <dbReference type="ChEBI" id="CHEBI:15378"/>
        <dbReference type="ChEBI" id="CHEBI:57783"/>
        <dbReference type="ChEBI" id="CHEBI:58349"/>
        <dbReference type="ChEBI" id="CHEBI:78475"/>
        <dbReference type="ChEBI" id="CHEBI:78477"/>
    </reaction>
    <physiologicalReaction direction="left-to-right" evidence="56">
        <dbReference type="Rhea" id="RHEA:41897"/>
    </physiologicalReaction>
</comment>
<dbReference type="InterPro" id="IPR057326">
    <property type="entry name" value="KR_dom"/>
</dbReference>
<dbReference type="InterPro" id="IPR050091">
    <property type="entry name" value="PKS_NRPS_Biosynth_Enz"/>
</dbReference>
<dbReference type="InterPro" id="IPR036291">
    <property type="entry name" value="NAD(P)-bd_dom_sf"/>
</dbReference>
<evidence type="ECO:0000256" key="35">
    <source>
        <dbReference type="ARBA" id="ARBA00047400"/>
    </source>
</evidence>
<keyword evidence="12" id="KW-0378">Hydrolase</keyword>
<evidence type="ECO:0000256" key="28">
    <source>
        <dbReference type="ARBA" id="ARBA00023399"/>
    </source>
</evidence>
<evidence type="ECO:0000256" key="58">
    <source>
        <dbReference type="ARBA" id="ARBA00049414"/>
    </source>
</evidence>
<dbReference type="SUPFAM" id="SSF50129">
    <property type="entry name" value="GroES-like"/>
    <property type="match status" value="1"/>
</dbReference>
<dbReference type="SMART" id="SM00829">
    <property type="entry name" value="PKS_ER"/>
    <property type="match status" value="1"/>
</dbReference>
<dbReference type="InterPro" id="IPR029058">
    <property type="entry name" value="AB_hydrolase_fold"/>
</dbReference>
<evidence type="ECO:0000256" key="54">
    <source>
        <dbReference type="ARBA" id="ARBA00049019"/>
    </source>
</evidence>
<evidence type="ECO:0000256" key="34">
    <source>
        <dbReference type="ARBA" id="ARBA00047394"/>
    </source>
</evidence>
<evidence type="ECO:0000313" key="67">
    <source>
        <dbReference type="Proteomes" id="UP001497444"/>
    </source>
</evidence>
<feature type="active site" description="Proton acceptor; for dehydratase activity" evidence="63">
    <location>
        <position position="1583"/>
    </location>
</feature>
<dbReference type="InterPro" id="IPR042104">
    <property type="entry name" value="PKS_dehydratase_sf"/>
</dbReference>
<dbReference type="CDD" id="cd00833">
    <property type="entry name" value="PKS"/>
    <property type="match status" value="1"/>
</dbReference>
<evidence type="ECO:0000256" key="46">
    <source>
        <dbReference type="ARBA" id="ARBA00048289"/>
    </source>
</evidence>
<evidence type="ECO:0000256" key="56">
    <source>
        <dbReference type="ARBA" id="ARBA00049171"/>
    </source>
</evidence>
<comment type="catalytic activity">
    <reaction evidence="41">
        <text>(2E)-hexenoyl-[ACP] + NADPH + H(+) = hexanoyl-[ACP] + NADP(+)</text>
        <dbReference type="Rhea" id="RHEA:41832"/>
        <dbReference type="Rhea" id="RHEA-COMP:9631"/>
        <dbReference type="Rhea" id="RHEA-COMP:9632"/>
        <dbReference type="ChEBI" id="CHEBI:15378"/>
        <dbReference type="ChEBI" id="CHEBI:57783"/>
        <dbReference type="ChEBI" id="CHEBI:58349"/>
        <dbReference type="ChEBI" id="CHEBI:78458"/>
        <dbReference type="ChEBI" id="CHEBI:78459"/>
    </reaction>
    <physiologicalReaction direction="left-to-right" evidence="41">
        <dbReference type="Rhea" id="RHEA:41833"/>
    </physiologicalReaction>
</comment>
<evidence type="ECO:0000256" key="50">
    <source>
        <dbReference type="ARBA" id="ARBA00048650"/>
    </source>
</evidence>
<gene>
    <name evidence="66" type="ORF">CSSPJE1EN1_LOCUS26809</name>
</gene>
<dbReference type="Gene3D" id="3.40.50.1820">
    <property type="entry name" value="alpha/beta hydrolase"/>
    <property type="match status" value="1"/>
</dbReference>
<comment type="catalytic activity">
    <reaction evidence="22">
        <text>(3R)-hydroxyoctanoyl-[ACP] = (2E)-octenoyl-[ACP] + H2O</text>
        <dbReference type="Rhea" id="RHEA:41844"/>
        <dbReference type="Rhea" id="RHEA-COMP:9634"/>
        <dbReference type="Rhea" id="RHEA-COMP:9635"/>
        <dbReference type="ChEBI" id="CHEBI:15377"/>
        <dbReference type="ChEBI" id="CHEBI:78461"/>
        <dbReference type="ChEBI" id="CHEBI:78462"/>
    </reaction>
    <physiologicalReaction direction="left-to-right" evidence="22">
        <dbReference type="Rhea" id="RHEA:41845"/>
    </physiologicalReaction>
</comment>
<evidence type="ECO:0000256" key="19">
    <source>
        <dbReference type="ARBA" id="ARBA00023098"/>
    </source>
</evidence>
<comment type="pathway">
    <text evidence="1">Lipid metabolism.</text>
</comment>
<evidence type="ECO:0000259" key="64">
    <source>
        <dbReference type="PROSITE" id="PS52004"/>
    </source>
</evidence>
<comment type="catalytic activity">
    <reaction evidence="52">
        <text>hexadecanoyl-[ACP] + H2O = hexadecanoate + holo-[ACP] + H(+)</text>
        <dbReference type="Rhea" id="RHEA:41932"/>
        <dbReference type="Rhea" id="RHEA-COMP:9652"/>
        <dbReference type="Rhea" id="RHEA-COMP:9685"/>
        <dbReference type="ChEBI" id="CHEBI:7896"/>
        <dbReference type="ChEBI" id="CHEBI:15377"/>
        <dbReference type="ChEBI" id="CHEBI:15378"/>
        <dbReference type="ChEBI" id="CHEBI:64479"/>
        <dbReference type="ChEBI" id="CHEBI:78483"/>
        <dbReference type="EC" id="3.1.2.14"/>
    </reaction>
    <physiologicalReaction direction="left-to-right" evidence="52">
        <dbReference type="Rhea" id="RHEA:41933"/>
    </physiologicalReaction>
</comment>
<comment type="function">
    <text evidence="31">Fatty acid synthetase is a multifunctional enzyme that catalyzes the de novo biosynthesis of long-chain saturated fatty acids starting from acetyl-CoA and malonyl-CoA in the presence of NADPH. This multifunctional protein contains 7 catalytic activities and a site for the binding of the prosthetic group 4'-phosphopantetheine of the acyl carrier protein ([ACP]) domain.</text>
</comment>
<evidence type="ECO:0000256" key="52">
    <source>
        <dbReference type="ARBA" id="ARBA00048704"/>
    </source>
</evidence>
<keyword evidence="14" id="KW-0521">NADP</keyword>
<evidence type="ECO:0000256" key="2">
    <source>
        <dbReference type="ARBA" id="ARBA00012004"/>
    </source>
</evidence>
<keyword evidence="67" id="KW-1185">Reference proteome</keyword>
<evidence type="ECO:0000256" key="59">
    <source>
        <dbReference type="ARBA" id="ARBA00049422"/>
    </source>
</evidence>
<dbReference type="EC" id="2.3.1.85" evidence="3"/>
<name>A0ABP0VBW2_9BRYO</name>
<dbReference type="InterPro" id="IPR001031">
    <property type="entry name" value="Thioesterase"/>
</dbReference>
<dbReference type="InterPro" id="IPR016039">
    <property type="entry name" value="Thiolase-like"/>
</dbReference>
<evidence type="ECO:0000259" key="65">
    <source>
        <dbReference type="PROSITE" id="PS52019"/>
    </source>
</evidence>
<evidence type="ECO:0000256" key="53">
    <source>
        <dbReference type="ARBA" id="ARBA00048935"/>
    </source>
</evidence>
<feature type="non-terminal residue" evidence="66">
    <location>
        <position position="2396"/>
    </location>
</feature>
<evidence type="ECO:0000256" key="22">
    <source>
        <dbReference type="ARBA" id="ARBA00023332"/>
    </source>
</evidence>
<comment type="catalytic activity">
    <reaction evidence="50">
        <text>a 2,3-saturated acyl-[ACP] + NADP(+) = a (2E)-enoyl-[ACP] + NADPH + H(+)</text>
        <dbReference type="Rhea" id="RHEA:22564"/>
        <dbReference type="Rhea" id="RHEA-COMP:9925"/>
        <dbReference type="Rhea" id="RHEA-COMP:9926"/>
        <dbReference type="ChEBI" id="CHEBI:15378"/>
        <dbReference type="ChEBI" id="CHEBI:57783"/>
        <dbReference type="ChEBI" id="CHEBI:58349"/>
        <dbReference type="ChEBI" id="CHEBI:78784"/>
        <dbReference type="ChEBI" id="CHEBI:78785"/>
        <dbReference type="EC" id="1.3.1.39"/>
    </reaction>
    <physiologicalReaction direction="right-to-left" evidence="50">
        <dbReference type="Rhea" id="RHEA:22566"/>
    </physiologicalReaction>
</comment>
<dbReference type="Pfam" id="PF16197">
    <property type="entry name" value="KAsynt_C_assoc"/>
    <property type="match status" value="1"/>
</dbReference>
<evidence type="ECO:0000256" key="29">
    <source>
        <dbReference type="ARBA" id="ARBA00023401"/>
    </source>
</evidence>
<evidence type="ECO:0000256" key="17">
    <source>
        <dbReference type="ARBA" id="ARBA00023002"/>
    </source>
</evidence>
<feature type="region of interest" description="N-terminal hotdog fold" evidence="63">
    <location>
        <begin position="1545"/>
        <end position="1677"/>
    </location>
</feature>
<comment type="catalytic activity">
    <reaction evidence="53">
        <text>3-oxotetradecanoyl-[ACP] + NADPH + H(+) = (3R)-hydroxytetradecanoyl-[ACP] + NADP(+)</text>
        <dbReference type="Rhea" id="RHEA:41888"/>
        <dbReference type="Rhea" id="RHEA-COMP:9645"/>
        <dbReference type="Rhea" id="RHEA-COMP:9646"/>
        <dbReference type="ChEBI" id="CHEBI:15378"/>
        <dbReference type="ChEBI" id="CHEBI:57783"/>
        <dbReference type="ChEBI" id="CHEBI:58349"/>
        <dbReference type="ChEBI" id="CHEBI:78473"/>
        <dbReference type="ChEBI" id="CHEBI:78474"/>
    </reaction>
    <physiologicalReaction direction="left-to-right" evidence="53">
        <dbReference type="Rhea" id="RHEA:41889"/>
    </physiologicalReaction>
</comment>
<dbReference type="InterPro" id="IPR014031">
    <property type="entry name" value="Ketoacyl_synth_C"/>
</dbReference>
<evidence type="ECO:0000256" key="62">
    <source>
        <dbReference type="ARBA" id="ARBA00049533"/>
    </source>
</evidence>
<dbReference type="Pfam" id="PF00109">
    <property type="entry name" value="ketoacyl-synt"/>
    <property type="match status" value="1"/>
</dbReference>
<evidence type="ECO:0000256" key="11">
    <source>
        <dbReference type="ARBA" id="ARBA00022799"/>
    </source>
</evidence>
<comment type="catalytic activity">
    <reaction evidence="54">
        <text>(2E)-octadecenoyl-[ACP] + NADPH + H(+) = octadecanoyl-[ACP] + NADP(+)</text>
        <dbReference type="Rhea" id="RHEA:41928"/>
        <dbReference type="Rhea" id="RHEA-COMP:9655"/>
        <dbReference type="Rhea" id="RHEA-COMP:9656"/>
        <dbReference type="ChEBI" id="CHEBI:15378"/>
        <dbReference type="ChEBI" id="CHEBI:57783"/>
        <dbReference type="ChEBI" id="CHEBI:58349"/>
        <dbReference type="ChEBI" id="CHEBI:78489"/>
        <dbReference type="ChEBI" id="CHEBI:78495"/>
    </reaction>
    <physiologicalReaction direction="left-to-right" evidence="54">
        <dbReference type="Rhea" id="RHEA:41929"/>
    </physiologicalReaction>
</comment>
<comment type="catalytic activity">
    <reaction evidence="36">
        <text>3-oxodecanoyl-[ACP] + NADPH + H(+) = (3R)-hydroxydecanoyl-[ACP] + NADP(+)</text>
        <dbReference type="Rhea" id="RHEA:41856"/>
        <dbReference type="Rhea" id="RHEA-COMP:9637"/>
        <dbReference type="Rhea" id="RHEA-COMP:9638"/>
        <dbReference type="ChEBI" id="CHEBI:15378"/>
        <dbReference type="ChEBI" id="CHEBI:57783"/>
        <dbReference type="ChEBI" id="CHEBI:58349"/>
        <dbReference type="ChEBI" id="CHEBI:78464"/>
        <dbReference type="ChEBI" id="CHEBI:78466"/>
    </reaction>
    <physiologicalReaction direction="left-to-right" evidence="36">
        <dbReference type="Rhea" id="RHEA:41857"/>
    </physiologicalReaction>
</comment>
<dbReference type="Gene3D" id="3.10.129.110">
    <property type="entry name" value="Polyketide synthase dehydratase"/>
    <property type="match status" value="1"/>
</dbReference>
<keyword evidence="17" id="KW-0560">Oxidoreductase</keyword>
<evidence type="ECO:0000256" key="48">
    <source>
        <dbReference type="ARBA" id="ARBA00048506"/>
    </source>
</evidence>
<comment type="catalytic activity">
    <reaction evidence="42">
        <text>3-oxobutanoyl-[ACP] + NADPH + H(+) = (3R)-hydroxybutanoyl-[ACP] + NADP(+)</text>
        <dbReference type="Rhea" id="RHEA:41804"/>
        <dbReference type="Rhea" id="RHEA-COMP:9625"/>
        <dbReference type="Rhea" id="RHEA-COMP:9626"/>
        <dbReference type="ChEBI" id="CHEBI:15378"/>
        <dbReference type="ChEBI" id="CHEBI:57783"/>
        <dbReference type="ChEBI" id="CHEBI:58349"/>
        <dbReference type="ChEBI" id="CHEBI:78450"/>
        <dbReference type="ChEBI" id="CHEBI:78451"/>
    </reaction>
    <physiologicalReaction direction="left-to-right" evidence="42">
        <dbReference type="Rhea" id="RHEA:41805"/>
    </physiologicalReaction>
</comment>
<evidence type="ECO:0000256" key="33">
    <source>
        <dbReference type="ARBA" id="ARBA00047300"/>
    </source>
</evidence>
<comment type="catalytic activity">
    <reaction evidence="47">
        <text>(2E)-octenoyl-[ACP] + NADPH + H(+) = octanoyl-[ACP] + NADP(+)</text>
        <dbReference type="Rhea" id="RHEA:41848"/>
        <dbReference type="Rhea" id="RHEA-COMP:9635"/>
        <dbReference type="Rhea" id="RHEA-COMP:9636"/>
        <dbReference type="ChEBI" id="CHEBI:15378"/>
        <dbReference type="ChEBI" id="CHEBI:57783"/>
        <dbReference type="ChEBI" id="CHEBI:58349"/>
        <dbReference type="ChEBI" id="CHEBI:78462"/>
        <dbReference type="ChEBI" id="CHEBI:78463"/>
    </reaction>
    <physiologicalReaction direction="left-to-right" evidence="47">
        <dbReference type="Rhea" id="RHEA:41849"/>
    </physiologicalReaction>
</comment>
<dbReference type="SUPFAM" id="SSF53901">
    <property type="entry name" value="Thiolase-like"/>
    <property type="match status" value="1"/>
</dbReference>
<comment type="catalytic activity">
    <reaction evidence="44">
        <text>hexadecanoyl-[ACP] + malonyl-[ACP] + H(+) = 3-oxooctadecanoyl-[ACP] + holo-[ACP] + CO2</text>
        <dbReference type="Rhea" id="RHEA:41916"/>
        <dbReference type="Rhea" id="RHEA-COMP:9623"/>
        <dbReference type="Rhea" id="RHEA-COMP:9652"/>
        <dbReference type="Rhea" id="RHEA-COMP:9653"/>
        <dbReference type="Rhea" id="RHEA-COMP:9685"/>
        <dbReference type="ChEBI" id="CHEBI:15378"/>
        <dbReference type="ChEBI" id="CHEBI:16526"/>
        <dbReference type="ChEBI" id="CHEBI:64479"/>
        <dbReference type="ChEBI" id="CHEBI:78449"/>
        <dbReference type="ChEBI" id="CHEBI:78483"/>
        <dbReference type="ChEBI" id="CHEBI:78487"/>
    </reaction>
    <physiologicalReaction direction="left-to-right" evidence="44">
        <dbReference type="Rhea" id="RHEA:41917"/>
    </physiologicalReaction>
</comment>
<keyword evidence="9" id="KW-0597">Phosphoprotein</keyword>
<comment type="catalytic activity">
    <reaction evidence="62">
        <text>octanoyl-[ACP] + malonyl-[ACP] + H(+) = 3-oxodecanoyl-[ACP] + holo-[ACP] + CO2</text>
        <dbReference type="Rhea" id="RHEA:41852"/>
        <dbReference type="Rhea" id="RHEA-COMP:9623"/>
        <dbReference type="Rhea" id="RHEA-COMP:9636"/>
        <dbReference type="Rhea" id="RHEA-COMP:9637"/>
        <dbReference type="Rhea" id="RHEA-COMP:9685"/>
        <dbReference type="ChEBI" id="CHEBI:15378"/>
        <dbReference type="ChEBI" id="CHEBI:16526"/>
        <dbReference type="ChEBI" id="CHEBI:64479"/>
        <dbReference type="ChEBI" id="CHEBI:78449"/>
        <dbReference type="ChEBI" id="CHEBI:78463"/>
        <dbReference type="ChEBI" id="CHEBI:78464"/>
    </reaction>
    <physiologicalReaction direction="left-to-right" evidence="62">
        <dbReference type="Rhea" id="RHEA:41853"/>
    </physiologicalReaction>
</comment>
<dbReference type="Gene3D" id="3.30.70.3290">
    <property type="match status" value="1"/>
</dbReference>
<comment type="catalytic activity">
    <reaction evidence="33">
        <text>3-oxooctadecanoyl-[ACP] + NADPH + H(+) = (3R)-hydroxyoctadecanoyl-[ACP] + NADP(+)</text>
        <dbReference type="Rhea" id="RHEA:41920"/>
        <dbReference type="Rhea" id="RHEA-COMP:9653"/>
        <dbReference type="Rhea" id="RHEA-COMP:9654"/>
        <dbReference type="ChEBI" id="CHEBI:15378"/>
        <dbReference type="ChEBI" id="CHEBI:57783"/>
        <dbReference type="ChEBI" id="CHEBI:58349"/>
        <dbReference type="ChEBI" id="CHEBI:78487"/>
        <dbReference type="ChEBI" id="CHEBI:78488"/>
    </reaction>
    <physiologicalReaction direction="left-to-right" evidence="33">
        <dbReference type="Rhea" id="RHEA:41921"/>
    </physiologicalReaction>
</comment>
<keyword evidence="10" id="KW-0808">Transferase</keyword>
<evidence type="ECO:0000256" key="36">
    <source>
        <dbReference type="ARBA" id="ARBA00047440"/>
    </source>
</evidence>
<keyword evidence="21" id="KW-0511">Multifunctional enzyme</keyword>
<dbReference type="EMBL" id="CAXAQS010000380">
    <property type="protein sequence ID" value="CAK9251431.1"/>
    <property type="molecule type" value="Genomic_DNA"/>
</dbReference>
<evidence type="ECO:0000256" key="30">
    <source>
        <dbReference type="ARBA" id="ARBA00023402"/>
    </source>
</evidence>
<reference evidence="66" key="1">
    <citation type="submission" date="2024-02" db="EMBL/GenBank/DDBJ databases">
        <authorList>
            <consortium name="ELIXIR-Norway"/>
            <consortium name="Elixir Norway"/>
        </authorList>
    </citation>
    <scope>NUCLEOTIDE SEQUENCE</scope>
</reference>
<evidence type="ECO:0000256" key="18">
    <source>
        <dbReference type="ARBA" id="ARBA00023027"/>
    </source>
</evidence>
<dbReference type="Gene3D" id="3.40.47.10">
    <property type="match status" value="1"/>
</dbReference>
<evidence type="ECO:0000256" key="15">
    <source>
        <dbReference type="ARBA" id="ARBA00022898"/>
    </source>
</evidence>
<dbReference type="InterPro" id="IPR011032">
    <property type="entry name" value="GroES-like_sf"/>
</dbReference>
<dbReference type="PROSITE" id="PS52004">
    <property type="entry name" value="KS3_2"/>
    <property type="match status" value="1"/>
</dbReference>
<evidence type="ECO:0000256" key="10">
    <source>
        <dbReference type="ARBA" id="ARBA00022679"/>
    </source>
</evidence>
<evidence type="ECO:0000256" key="31">
    <source>
        <dbReference type="ARBA" id="ARBA00023442"/>
    </source>
</evidence>
<dbReference type="InterPro" id="IPR014043">
    <property type="entry name" value="Acyl_transferase_dom"/>
</dbReference>
<comment type="catalytic activity">
    <reaction evidence="29">
        <text>(3R)-hydroxyhexadecanoyl-[ACP] = (2E)-hexadecenoyl-[ACP] + H2O</text>
        <dbReference type="Rhea" id="RHEA:41908"/>
        <dbReference type="Rhea" id="RHEA-COMP:9650"/>
        <dbReference type="Rhea" id="RHEA-COMP:9651"/>
        <dbReference type="ChEBI" id="CHEBI:15377"/>
        <dbReference type="ChEBI" id="CHEBI:78480"/>
        <dbReference type="ChEBI" id="CHEBI:78481"/>
    </reaction>
    <physiologicalReaction direction="left-to-right" evidence="29">
        <dbReference type="Rhea" id="RHEA:41909"/>
    </physiologicalReaction>
</comment>
<comment type="catalytic activity">
    <reaction evidence="45">
        <text>(2E)-dodecenoyl-[ACP] + NADPH + H(+) = dodecanoyl-[ACP] + NADP(+)</text>
        <dbReference type="Rhea" id="RHEA:41880"/>
        <dbReference type="Rhea" id="RHEA-COMP:9643"/>
        <dbReference type="Rhea" id="RHEA-COMP:9644"/>
        <dbReference type="ChEBI" id="CHEBI:15378"/>
        <dbReference type="ChEBI" id="CHEBI:57783"/>
        <dbReference type="ChEBI" id="CHEBI:58349"/>
        <dbReference type="ChEBI" id="CHEBI:65264"/>
        <dbReference type="ChEBI" id="CHEBI:78472"/>
    </reaction>
    <physiologicalReaction direction="left-to-right" evidence="45">
        <dbReference type="Rhea" id="RHEA:41881"/>
    </physiologicalReaction>
</comment>
<comment type="catalytic activity">
    <reaction evidence="26">
        <text>a (3R)-hydroxyacyl-[ACP] = a (2E)-enoyl-[ACP] + H2O</text>
        <dbReference type="Rhea" id="RHEA:13097"/>
        <dbReference type="Rhea" id="RHEA-COMP:9925"/>
        <dbReference type="Rhea" id="RHEA-COMP:9945"/>
        <dbReference type="ChEBI" id="CHEBI:15377"/>
        <dbReference type="ChEBI" id="CHEBI:78784"/>
        <dbReference type="ChEBI" id="CHEBI:78827"/>
        <dbReference type="EC" id="4.2.1.59"/>
    </reaction>
    <physiologicalReaction direction="left-to-right" evidence="26">
        <dbReference type="Rhea" id="RHEA:13098"/>
    </physiologicalReaction>
</comment>
<dbReference type="CDD" id="cd05195">
    <property type="entry name" value="enoyl_red"/>
    <property type="match status" value="1"/>
</dbReference>
<comment type="catalytic activity">
    <reaction evidence="57">
        <text>3-oxododecanoyl-[ACP] + NADPH + H(+) = (3R)-hydroxydodecanoyl-[ACP] + NADP(+)</text>
        <dbReference type="Rhea" id="RHEA:41872"/>
        <dbReference type="Rhea" id="RHEA-COMP:9641"/>
        <dbReference type="Rhea" id="RHEA-COMP:9642"/>
        <dbReference type="ChEBI" id="CHEBI:15378"/>
        <dbReference type="ChEBI" id="CHEBI:57783"/>
        <dbReference type="ChEBI" id="CHEBI:58349"/>
        <dbReference type="ChEBI" id="CHEBI:78469"/>
        <dbReference type="ChEBI" id="CHEBI:78470"/>
    </reaction>
    <physiologicalReaction direction="left-to-right" evidence="57">
        <dbReference type="Rhea" id="RHEA:41873"/>
    </physiologicalReaction>
</comment>
<comment type="catalytic activity">
    <reaction evidence="46">
        <text>tetradecanoyl-[ACP] + H2O = tetradecanoate + holo-[ACP] + H(+)</text>
        <dbReference type="Rhea" id="RHEA:30123"/>
        <dbReference type="Rhea" id="RHEA-COMP:9648"/>
        <dbReference type="Rhea" id="RHEA-COMP:9685"/>
        <dbReference type="ChEBI" id="CHEBI:15377"/>
        <dbReference type="ChEBI" id="CHEBI:15378"/>
        <dbReference type="ChEBI" id="CHEBI:30807"/>
        <dbReference type="ChEBI" id="CHEBI:64479"/>
        <dbReference type="ChEBI" id="CHEBI:78477"/>
        <dbReference type="EC" id="3.1.2.14"/>
    </reaction>
    <physiologicalReaction direction="left-to-right" evidence="46">
        <dbReference type="Rhea" id="RHEA:30124"/>
    </physiologicalReaction>
</comment>
<dbReference type="Gene3D" id="3.40.50.720">
    <property type="entry name" value="NAD(P)-binding Rossmann-like Domain"/>
    <property type="match status" value="2"/>
</dbReference>
<dbReference type="Pfam" id="PF13602">
    <property type="entry name" value="ADH_zinc_N_2"/>
    <property type="match status" value="1"/>
</dbReference>
<dbReference type="Gene3D" id="3.40.366.10">
    <property type="entry name" value="Malonyl-Coenzyme A Acyl Carrier Protein, domain 2"/>
    <property type="match status" value="1"/>
</dbReference>
<dbReference type="Pfam" id="PF08659">
    <property type="entry name" value="KR"/>
    <property type="match status" value="1"/>
</dbReference>
<dbReference type="SMART" id="SM00825">
    <property type="entry name" value="PKS_KS"/>
    <property type="match status" value="1"/>
</dbReference>
<comment type="catalytic activity">
    <reaction evidence="48">
        <text>a fatty acyl-[ACP] + malonyl-[ACP] + H(+) = a 3-oxoacyl-[ACP] + holo-[ACP] + CO2</text>
        <dbReference type="Rhea" id="RHEA:22836"/>
        <dbReference type="Rhea" id="RHEA-COMP:9623"/>
        <dbReference type="Rhea" id="RHEA-COMP:9685"/>
        <dbReference type="Rhea" id="RHEA-COMP:9916"/>
        <dbReference type="Rhea" id="RHEA-COMP:14125"/>
        <dbReference type="ChEBI" id="CHEBI:15378"/>
        <dbReference type="ChEBI" id="CHEBI:16526"/>
        <dbReference type="ChEBI" id="CHEBI:64479"/>
        <dbReference type="ChEBI" id="CHEBI:78449"/>
        <dbReference type="ChEBI" id="CHEBI:78776"/>
        <dbReference type="ChEBI" id="CHEBI:138651"/>
        <dbReference type="EC" id="2.3.1.41"/>
    </reaction>
    <physiologicalReaction direction="left-to-right" evidence="48">
        <dbReference type="Rhea" id="RHEA:22837"/>
    </physiologicalReaction>
</comment>
<keyword evidence="13" id="KW-0276">Fatty acid metabolism</keyword>
<evidence type="ECO:0000256" key="63">
    <source>
        <dbReference type="PROSITE-ProRule" id="PRU01363"/>
    </source>
</evidence>
<evidence type="ECO:0000256" key="43">
    <source>
        <dbReference type="ARBA" id="ARBA00047961"/>
    </source>
</evidence>
<dbReference type="InterPro" id="IPR018201">
    <property type="entry name" value="Ketoacyl_synth_AS"/>
</dbReference>
<evidence type="ECO:0000256" key="12">
    <source>
        <dbReference type="ARBA" id="ARBA00022801"/>
    </source>
</evidence>
<comment type="catalytic activity">
    <reaction evidence="34">
        <text>hexanoyl-[ACP] + malonyl-[ACP] + H(+) = 3-oxooctanoyl-[ACP] + holo-[ACP] + CO2</text>
        <dbReference type="Rhea" id="RHEA:41836"/>
        <dbReference type="Rhea" id="RHEA-COMP:9623"/>
        <dbReference type="Rhea" id="RHEA-COMP:9632"/>
        <dbReference type="Rhea" id="RHEA-COMP:9633"/>
        <dbReference type="Rhea" id="RHEA-COMP:9685"/>
        <dbReference type="ChEBI" id="CHEBI:15378"/>
        <dbReference type="ChEBI" id="CHEBI:16526"/>
        <dbReference type="ChEBI" id="CHEBI:64479"/>
        <dbReference type="ChEBI" id="CHEBI:78449"/>
        <dbReference type="ChEBI" id="CHEBI:78459"/>
        <dbReference type="ChEBI" id="CHEBI:78460"/>
    </reaction>
    <physiologicalReaction direction="left-to-right" evidence="34">
        <dbReference type="Rhea" id="RHEA:41837"/>
    </physiologicalReaction>
</comment>
<comment type="catalytic activity">
    <reaction evidence="59">
        <text>3-oxooctanoyl-[ACP] + NADPH + H(+) = (3R)-hydroxyoctanoyl-[ACP] + NADP(+)</text>
        <dbReference type="Rhea" id="RHEA:41840"/>
        <dbReference type="Rhea" id="RHEA-COMP:9633"/>
        <dbReference type="Rhea" id="RHEA-COMP:9634"/>
        <dbReference type="ChEBI" id="CHEBI:15378"/>
        <dbReference type="ChEBI" id="CHEBI:57783"/>
        <dbReference type="ChEBI" id="CHEBI:58349"/>
        <dbReference type="ChEBI" id="CHEBI:78460"/>
        <dbReference type="ChEBI" id="CHEBI:78461"/>
    </reaction>
    <physiologicalReaction direction="left-to-right" evidence="59">
        <dbReference type="Rhea" id="RHEA:41841"/>
    </physiologicalReaction>
</comment>
<dbReference type="PANTHER" id="PTHR43775">
    <property type="entry name" value="FATTY ACID SYNTHASE"/>
    <property type="match status" value="1"/>
</dbReference>
<evidence type="ECO:0000256" key="20">
    <source>
        <dbReference type="ARBA" id="ARBA00023160"/>
    </source>
</evidence>
<comment type="catalytic activity">
    <reaction evidence="43">
        <text>acetyl-[ACP] + malonyl-[ACP] + H(+) = 3-oxobutanoyl-[ACP] + holo-[ACP] + CO2</text>
        <dbReference type="Rhea" id="RHEA:41800"/>
        <dbReference type="Rhea" id="RHEA-COMP:9621"/>
        <dbReference type="Rhea" id="RHEA-COMP:9623"/>
        <dbReference type="Rhea" id="RHEA-COMP:9625"/>
        <dbReference type="Rhea" id="RHEA-COMP:9685"/>
        <dbReference type="ChEBI" id="CHEBI:15378"/>
        <dbReference type="ChEBI" id="CHEBI:16526"/>
        <dbReference type="ChEBI" id="CHEBI:64479"/>
        <dbReference type="ChEBI" id="CHEBI:78446"/>
        <dbReference type="ChEBI" id="CHEBI:78449"/>
        <dbReference type="ChEBI" id="CHEBI:78450"/>
    </reaction>
    <physiologicalReaction direction="left-to-right" evidence="43">
        <dbReference type="Rhea" id="RHEA:41801"/>
    </physiologicalReaction>
</comment>
<dbReference type="InterPro" id="IPR001227">
    <property type="entry name" value="Ac_transferase_dom_sf"/>
</dbReference>
<evidence type="ECO:0000256" key="16">
    <source>
        <dbReference type="ARBA" id="ARBA00022990"/>
    </source>
</evidence>
<keyword evidence="19" id="KW-0443">Lipid metabolism</keyword>
<sequence length="2396" mass="272654">DVREDLITSIPENWSMEDAVTIVTTYCTVWYGLIDRAQMQKNESILIHSGCGGVGQAAINVCQYYNCNIFTTVGNEEKKQFLMREYNIPEDHIFSSRDTQFEQQIMSITEGKGVNLVLNSLTGEKLEASFRCVSDDGRFVEIGKYDLQMNKQLGMFAFLRNISFHGVTADRMLYLMPNMSKIFFNWMHKNCNNGCIKPINRTVFKPTEAEQAFRYMTTGKHIGKIVIKMREEENLKIALKGFNPTLKLKATAKTYFDPKKVYIITGGLGGMGLELLHWMIFNGARKLVLTSRSGIKSNYQRVILKRFTDFGKKYLTFKTEIIISTHDSNTIEGSKQLLEDANRLGPIGGVFHLAVVLNPTLFGNQTIETFRETCDSKINTFYNLDKLTRISCPDLDYFVVFSSVICGKGFTGQTNYGFSNSVCERICEMRRRDGLHGLAIQWGPIDDVGLLADDENLDKIASINITVKQMKDFQSGNKEILKNLSKSMKTIRASMSKIKFLIPTETHTKLNSAQNGNPIYFLPPVEGIFSLVENLVKKINRPVIGLNWTQDMRNLNEMKDISNYYINLLKSLSPNGNYDIVGHSFGALILTKMLRKAPIRRAVIIDVFSNCKFEDEVKSDEYFFEFIEKFIRSIFVSETIRERISRDLSKIKDIEGKLKKLSLEYREFGGKSIVDKDLDEILRNTYERAKVIYNYRSKSTKKFKKFKENLGKKFLQTSGKLFIIKPFEDLNEENLIERINLYNMTARMGKLKAIDKFDGAFFGIMSKIGDTVDPQARILLETTYEAIVDAGINPQTLRGTETGVYIGLTTIGMPDGVPEEIQPDLASSLRESFLYYPGNAKTMYANRISFVFDFKGPSMVIDTACSSSMVALDVAITDLRLGKCKQAIVGGTHINLQPFTNHMYQSGHVNSPDGRSKVWDEDANGFVRGETVACLFLQKKPNAKRIYATVLHSRTNIDGNKSQGMLFPSYELQKELLIKTYKEANVDPLKLTYFEAHGTGTKVGDVEEAKAIYNAYCVGRKEPLPIGLLKSSIGHGEGASAVASITKVIIAYENKCIPANLNLKKLKSSIAEMSPPLLPINDNLPYTPVNNFGIGGVNGHVLLDANHKEPDENCLKIADKIPRLINVCARNQESLNQMFDFIEKNPNKITRDFLALITDTMKTTPTLNSAGFPFRGLIIDYQYKKQSSELMGKTSKPVWFLFPGLGGQWPAMAKAFMPIDIFANKIEECAQILKTFNIDLKHMLLNDDKNSISTMTNKFVTTTSMQIALVEVLKKLDITPDGIIGHSFGEIACAYADGCLTTEEALLTSYWRGVITESDNKIPKGLMAAVGLSYHETRKMLPKGVDVVCDNSKDSVTISGLYEETKAFIETLKQKHIFVRELDSSGIPYHSQYLQSSVERMTNVLRKVIPNPKKRSKIWISTSVPSNKPVEDQLKNASAEYFVNNLVNHVLFYNALKTLPNDAIVIEIGPHALFSSIITKTLESVSYVPLAKRDQNDTNLELFLTSIGKLYELGLNPSIENLYPKVEFPVARNTQSLSSLIKWDHKDSYFVKKYPEFHFRATASDMNITISTSLRDDAYLKDHCIDGRVLFPAAGYLMLAWRILASSHGKAWTDLPVVFENVQFRRPIFLSDTEKTKLIVRLHRTTGEFSILEGNNVSSYGRIYASDDSLRNQNYIYNKKTDNNENIELITLDANDVYKELRVRGYDYGPKFRGIQELRIEDLDKVYGNIEWTGNMIPFLDSLLQSQAIALPFRKIFVPVMISSLRCDPKKFFEAIEERKQIISVSNNSENENVNKQVFEINEQLEIRETESESENHKQELKQVVEKEVCSTLAHEAMKMFEINNYNNGNGFKKIGEELIQNYLKDTKEEHVMLKIFDKLLKSSSDENENINKNFREKNLKKLKTDFQNQTEYDMSRDLINRVSKNERFIRPLLDIVSENNIVKKEIKVLEINSSNDILAIEAENHLASAQVYSIIVDYTIANKSIESLDKEYTNKSFKLIEWDQKQSSFPSGISTMDLIIYRDCQDFCNLKIDDFLQEVYDKITDKGFLLSILRYKYTEPELVLNDIFNSDNGNKNYSTNDYNLMKKINDFKNAAQKLGFNIICRKTDSIGSIAMLFRKIVPNDSIRAKDDVIIEIDSNYDKWLDVLKEKVKENCENKEIHNKESYIWLIGNDSSINGILGLTSCLRQEPGGERIRCIFDYDKQIKLPVDFSSKPFSDILINDLATNVIREGKLGTYRHLRVPKNQDKLKSNDYYLNIGPNGDLTSLQWFDLKNIKPNDTYINVDNRIIPQIRCNIYSTGLNFRDVLMATGRYMTGPEGLFYDCLIGTEFAGRRTDSGERVCGFSISRCIATSVDVRQDLITPIPENWSMEDAVTIVTTYCTVWYGLIERAQMQK</sequence>
<keyword evidence="7" id="KW-0596">Phosphopantetheine</keyword>
<feature type="active site" description="Proton donor; for dehydratase activity" evidence="63">
    <location>
        <position position="1741"/>
    </location>
</feature>
<keyword evidence="15" id="KW-0663">Pyridoxal phosphate</keyword>
<comment type="catalytic activity">
    <reaction evidence="28">
        <text>(3R)-hydroxyoctadecanoyl-[ACP] = (2E)-octadecenoyl-[ACP] + H2O</text>
        <dbReference type="Rhea" id="RHEA:41924"/>
        <dbReference type="Rhea" id="RHEA-COMP:9654"/>
        <dbReference type="Rhea" id="RHEA-COMP:9655"/>
        <dbReference type="ChEBI" id="CHEBI:15377"/>
        <dbReference type="ChEBI" id="CHEBI:78488"/>
        <dbReference type="ChEBI" id="CHEBI:78489"/>
    </reaction>
    <physiologicalReaction direction="left-to-right" evidence="28">
        <dbReference type="Rhea" id="RHEA:41925"/>
    </physiologicalReaction>
</comment>
<evidence type="ECO:0000256" key="14">
    <source>
        <dbReference type="ARBA" id="ARBA00022857"/>
    </source>
</evidence>
<dbReference type="PROSITE" id="PS52019">
    <property type="entry name" value="PKS_MFAS_DH"/>
    <property type="match status" value="1"/>
</dbReference>
<dbReference type="SUPFAM" id="SSF55048">
    <property type="entry name" value="Probable ACP-binding domain of malonyl-CoA ACP transacylase"/>
    <property type="match status" value="1"/>
</dbReference>
<evidence type="ECO:0000256" key="49">
    <source>
        <dbReference type="ARBA" id="ARBA00048571"/>
    </source>
</evidence>
<comment type="catalytic activity">
    <reaction evidence="61">
        <text>(2E)-decenoyl-[ACP] + NADPH + H(+) = decanoyl-[ACP] + NADP(+)</text>
        <dbReference type="Rhea" id="RHEA:41864"/>
        <dbReference type="Rhea" id="RHEA-COMP:9639"/>
        <dbReference type="Rhea" id="RHEA-COMP:9640"/>
        <dbReference type="ChEBI" id="CHEBI:15378"/>
        <dbReference type="ChEBI" id="CHEBI:57783"/>
        <dbReference type="ChEBI" id="CHEBI:58349"/>
        <dbReference type="ChEBI" id="CHEBI:78467"/>
        <dbReference type="ChEBI" id="CHEBI:78468"/>
    </reaction>
    <physiologicalReaction direction="left-to-right" evidence="61">
        <dbReference type="Rhea" id="RHEA:41865"/>
    </physiologicalReaction>
</comment>
<evidence type="ECO:0000256" key="37">
    <source>
        <dbReference type="ARBA" id="ARBA00047451"/>
    </source>
</evidence>
<evidence type="ECO:0000256" key="55">
    <source>
        <dbReference type="ARBA" id="ARBA00049109"/>
    </source>
</evidence>
<evidence type="ECO:0000256" key="61">
    <source>
        <dbReference type="ARBA" id="ARBA00049521"/>
    </source>
</evidence>
<dbReference type="EC" id="1.1.1.100" evidence="4"/>
<dbReference type="Pfam" id="PF00698">
    <property type="entry name" value="Acyl_transf_1"/>
    <property type="match status" value="1"/>
</dbReference>
<evidence type="ECO:0000256" key="32">
    <source>
        <dbReference type="ARBA" id="ARBA00044883"/>
    </source>
</evidence>
<dbReference type="Pfam" id="PF02801">
    <property type="entry name" value="Ketoacyl-synt_C"/>
    <property type="match status" value="1"/>
</dbReference>
<evidence type="ECO:0000256" key="27">
    <source>
        <dbReference type="ARBA" id="ARBA00023398"/>
    </source>
</evidence>
<organism evidence="66 67">
    <name type="scientific">Sphagnum jensenii</name>
    <dbReference type="NCBI Taxonomy" id="128206"/>
    <lineage>
        <taxon>Eukaryota</taxon>
        <taxon>Viridiplantae</taxon>
        <taxon>Streptophyta</taxon>
        <taxon>Embryophyta</taxon>
        <taxon>Bryophyta</taxon>
        <taxon>Sphagnophytina</taxon>
        <taxon>Sphagnopsida</taxon>
        <taxon>Sphagnales</taxon>
        <taxon>Sphagnaceae</taxon>
        <taxon>Sphagnum</taxon>
    </lineage>
</organism>
<comment type="catalytic activity">
    <reaction evidence="25">
        <text>(3R)-hydroxydecanoyl-[ACP] = (2E)-decenoyl-[ACP] + H2O</text>
        <dbReference type="Rhea" id="RHEA:41860"/>
        <dbReference type="Rhea" id="RHEA-COMP:9638"/>
        <dbReference type="Rhea" id="RHEA-COMP:9639"/>
        <dbReference type="ChEBI" id="CHEBI:15377"/>
        <dbReference type="ChEBI" id="CHEBI:78466"/>
        <dbReference type="ChEBI" id="CHEBI:78467"/>
    </reaction>
    <physiologicalReaction direction="left-to-right" evidence="25">
        <dbReference type="Rhea" id="RHEA:41861"/>
    </physiologicalReaction>
</comment>
<feature type="domain" description="Ketosynthase family 3 (KS3)" evidence="64">
    <location>
        <begin position="685"/>
        <end position="1105"/>
    </location>
</feature>
<comment type="catalytic activity">
    <reaction evidence="39">
        <text>dodecanoyl-[ACP] + malonyl-[ACP] + H(+) = 3-oxotetradecanoyl-[ACP] + holo-[ACP] + CO2</text>
        <dbReference type="Rhea" id="RHEA:41884"/>
        <dbReference type="Rhea" id="RHEA-COMP:9623"/>
        <dbReference type="Rhea" id="RHEA-COMP:9644"/>
        <dbReference type="Rhea" id="RHEA-COMP:9645"/>
        <dbReference type="Rhea" id="RHEA-COMP:9685"/>
        <dbReference type="ChEBI" id="CHEBI:15378"/>
        <dbReference type="ChEBI" id="CHEBI:16526"/>
        <dbReference type="ChEBI" id="CHEBI:64479"/>
        <dbReference type="ChEBI" id="CHEBI:65264"/>
        <dbReference type="ChEBI" id="CHEBI:78449"/>
        <dbReference type="ChEBI" id="CHEBI:78473"/>
    </reaction>
    <physiologicalReaction direction="left-to-right" evidence="39">
        <dbReference type="Rhea" id="RHEA:41885"/>
    </physiologicalReaction>
</comment>
<comment type="catalytic activity">
    <reaction evidence="24">
        <text>(3R)-hydroxyhexanoyl-[ACP] = (2E)-hexenoyl-[ACP] + H2O</text>
        <dbReference type="Rhea" id="RHEA:41828"/>
        <dbReference type="Rhea" id="RHEA-COMP:9630"/>
        <dbReference type="Rhea" id="RHEA-COMP:9631"/>
        <dbReference type="ChEBI" id="CHEBI:15377"/>
        <dbReference type="ChEBI" id="CHEBI:78457"/>
        <dbReference type="ChEBI" id="CHEBI:78458"/>
    </reaction>
    <physiologicalReaction direction="left-to-right" evidence="24">
        <dbReference type="Rhea" id="RHEA:41829"/>
    </physiologicalReaction>
</comment>
<comment type="catalytic activity">
    <reaction evidence="38">
        <text>(2E)-butenoyl-[ACP] + NADPH + H(+) = butanoyl-[ACP] + NADP(+)</text>
        <dbReference type="Rhea" id="RHEA:41812"/>
        <dbReference type="Rhea" id="RHEA-COMP:9627"/>
        <dbReference type="Rhea" id="RHEA-COMP:9628"/>
        <dbReference type="ChEBI" id="CHEBI:15378"/>
        <dbReference type="ChEBI" id="CHEBI:57783"/>
        <dbReference type="ChEBI" id="CHEBI:58349"/>
        <dbReference type="ChEBI" id="CHEBI:78453"/>
        <dbReference type="ChEBI" id="CHEBI:78454"/>
    </reaction>
    <physiologicalReaction direction="left-to-right" evidence="38">
        <dbReference type="Rhea" id="RHEA:41813"/>
    </physiologicalReaction>
</comment>
<evidence type="ECO:0000256" key="5">
    <source>
        <dbReference type="ARBA" id="ARBA00013191"/>
    </source>
</evidence>
<dbReference type="SUPFAM" id="SSF51735">
    <property type="entry name" value="NAD(P)-binding Rossmann-fold domains"/>
    <property type="match status" value="2"/>
</dbReference>
<keyword evidence="18" id="KW-0520">NAD</keyword>
<proteinExistence type="predicted"/>
<comment type="catalytic activity">
    <reaction evidence="40">
        <text>(2E)-hexadecenoyl-[ACP] + NADPH + H(+) = hexadecanoyl-[ACP] + NADP(+)</text>
        <dbReference type="Rhea" id="RHEA:41912"/>
        <dbReference type="Rhea" id="RHEA-COMP:9651"/>
        <dbReference type="Rhea" id="RHEA-COMP:9652"/>
        <dbReference type="ChEBI" id="CHEBI:15378"/>
        <dbReference type="ChEBI" id="CHEBI:57783"/>
        <dbReference type="ChEBI" id="CHEBI:58349"/>
        <dbReference type="ChEBI" id="CHEBI:78481"/>
        <dbReference type="ChEBI" id="CHEBI:78483"/>
    </reaction>
    <physiologicalReaction direction="left-to-right" evidence="40">
        <dbReference type="Rhea" id="RHEA:41913"/>
    </physiologicalReaction>
</comment>
<evidence type="ECO:0000313" key="66">
    <source>
        <dbReference type="EMBL" id="CAK9251431.1"/>
    </source>
</evidence>
<dbReference type="EC" id="2.3.1.41" evidence="5"/>
<evidence type="ECO:0000256" key="42">
    <source>
        <dbReference type="ARBA" id="ARBA00047953"/>
    </source>
</evidence>
<evidence type="ECO:0000256" key="40">
    <source>
        <dbReference type="ARBA" id="ARBA00047810"/>
    </source>
</evidence>
<dbReference type="InterPro" id="IPR020843">
    <property type="entry name" value="ER"/>
</dbReference>
<evidence type="ECO:0000256" key="41">
    <source>
        <dbReference type="ARBA" id="ARBA00047897"/>
    </source>
</evidence>
<dbReference type="SMART" id="SM00822">
    <property type="entry name" value="PKS_KR"/>
    <property type="match status" value="1"/>
</dbReference>
<evidence type="ECO:0000256" key="1">
    <source>
        <dbReference type="ARBA" id="ARBA00005189"/>
    </source>
</evidence>
<dbReference type="Gene3D" id="3.90.180.10">
    <property type="entry name" value="Medium-chain alcohol dehydrogenases, catalytic domain"/>
    <property type="match status" value="2"/>
</dbReference>
<evidence type="ECO:0000256" key="60">
    <source>
        <dbReference type="ARBA" id="ARBA00049449"/>
    </source>
</evidence>
<dbReference type="InterPro" id="IPR014030">
    <property type="entry name" value="Ketoacyl_synth_N"/>
</dbReference>
<comment type="catalytic activity">
    <reaction evidence="37">
        <text>tetradecanoyl-[ACP] + malonyl-[ACP] + H(+) = 3-oxohexadecanoyl-[ACP] + holo-[ACP] + CO2</text>
        <dbReference type="Rhea" id="RHEA:41900"/>
        <dbReference type="Rhea" id="RHEA-COMP:9623"/>
        <dbReference type="Rhea" id="RHEA-COMP:9648"/>
        <dbReference type="Rhea" id="RHEA-COMP:9649"/>
        <dbReference type="Rhea" id="RHEA-COMP:9685"/>
        <dbReference type="ChEBI" id="CHEBI:15378"/>
        <dbReference type="ChEBI" id="CHEBI:16526"/>
        <dbReference type="ChEBI" id="CHEBI:64479"/>
        <dbReference type="ChEBI" id="CHEBI:78449"/>
        <dbReference type="ChEBI" id="CHEBI:78477"/>
        <dbReference type="ChEBI" id="CHEBI:78478"/>
    </reaction>
    <physiologicalReaction direction="left-to-right" evidence="37">
        <dbReference type="Rhea" id="RHEA:41901"/>
    </physiologicalReaction>
</comment>
<dbReference type="InterPro" id="IPR049900">
    <property type="entry name" value="PKS_mFAS_DH"/>
</dbReference>
<evidence type="ECO:0000256" key="23">
    <source>
        <dbReference type="ARBA" id="ARBA00023351"/>
    </source>
</evidence>
<comment type="catalytic activity">
    <reaction evidence="49">
        <text>3-oxohexanoyl-[ACP] + NADPH + H(+) = (3R)-hydroxyhexanoyl-[ACP] + NADP(+)</text>
        <dbReference type="Rhea" id="RHEA:41824"/>
        <dbReference type="Rhea" id="RHEA-COMP:9629"/>
        <dbReference type="Rhea" id="RHEA-COMP:9630"/>
        <dbReference type="ChEBI" id="CHEBI:15378"/>
        <dbReference type="ChEBI" id="CHEBI:57783"/>
        <dbReference type="ChEBI" id="CHEBI:58349"/>
        <dbReference type="ChEBI" id="CHEBI:78456"/>
        <dbReference type="ChEBI" id="CHEBI:78457"/>
    </reaction>
    <physiologicalReaction direction="left-to-right" evidence="49">
        <dbReference type="Rhea" id="RHEA:41825"/>
    </physiologicalReaction>
</comment>
<dbReference type="Pfam" id="PF21089">
    <property type="entry name" value="PKS_DH_N"/>
    <property type="match status" value="1"/>
</dbReference>
<dbReference type="SUPFAM" id="SSF52151">
    <property type="entry name" value="FabD/lysophospholipase-like"/>
    <property type="match status" value="1"/>
</dbReference>
<comment type="catalytic activity">
    <reaction evidence="58">
        <text>3-oxohexadecanoyl-[ACP] + NADPH + H(+) = (3R)-hydroxyhexadecanoyl-[ACP] + NADP(+)</text>
        <dbReference type="Rhea" id="RHEA:41904"/>
        <dbReference type="Rhea" id="RHEA-COMP:9649"/>
        <dbReference type="Rhea" id="RHEA-COMP:9650"/>
        <dbReference type="ChEBI" id="CHEBI:15378"/>
        <dbReference type="ChEBI" id="CHEBI:57783"/>
        <dbReference type="ChEBI" id="CHEBI:58349"/>
        <dbReference type="ChEBI" id="CHEBI:78478"/>
        <dbReference type="ChEBI" id="CHEBI:78480"/>
    </reaction>
    <physiologicalReaction direction="left-to-right" evidence="58">
        <dbReference type="Rhea" id="RHEA:41905"/>
    </physiologicalReaction>
</comment>
<comment type="catalytic activity">
    <reaction evidence="23">
        <text>(3R)-hydroxydodecanoyl-[ACP] = (2E)-dodecenoyl-[ACP] + H2O</text>
        <dbReference type="Rhea" id="RHEA:41876"/>
        <dbReference type="Rhea" id="RHEA-COMP:9642"/>
        <dbReference type="Rhea" id="RHEA-COMP:9643"/>
        <dbReference type="ChEBI" id="CHEBI:15377"/>
        <dbReference type="ChEBI" id="CHEBI:78470"/>
        <dbReference type="ChEBI" id="CHEBI:78472"/>
    </reaction>
    <physiologicalReaction direction="left-to-right" evidence="23">
        <dbReference type="Rhea" id="RHEA:41877"/>
    </physiologicalReaction>
</comment>
<evidence type="ECO:0000256" key="7">
    <source>
        <dbReference type="ARBA" id="ARBA00022450"/>
    </source>
</evidence>
<feature type="region of interest" description="C-terminal hotdog fold" evidence="63">
    <location>
        <begin position="1689"/>
        <end position="1827"/>
    </location>
</feature>
<dbReference type="InterPro" id="IPR049552">
    <property type="entry name" value="PKS_DH_N"/>
</dbReference>
<comment type="catalytic activity">
    <reaction evidence="32">
        <text>acetyl-CoA + n malonyl-CoA + 2n NADPH + 2n H(+) = a long-chain fatty acid + (n+1) CoA + n CO2 + 2n NADP(+).</text>
        <dbReference type="EC" id="2.3.1.85"/>
    </reaction>
</comment>
<evidence type="ECO:0000256" key="9">
    <source>
        <dbReference type="ARBA" id="ARBA00022553"/>
    </source>
</evidence>
<evidence type="ECO:0000256" key="3">
    <source>
        <dbReference type="ARBA" id="ARBA00012873"/>
    </source>
</evidence>
<dbReference type="InterPro" id="IPR016036">
    <property type="entry name" value="Malonyl_transacylase_ACP-bd"/>
</dbReference>
<evidence type="ECO:0000256" key="39">
    <source>
        <dbReference type="ARBA" id="ARBA00047578"/>
    </source>
</evidence>
<evidence type="ECO:0000256" key="21">
    <source>
        <dbReference type="ARBA" id="ARBA00023268"/>
    </source>
</evidence>
<feature type="non-terminal residue" evidence="66">
    <location>
        <position position="1"/>
    </location>
</feature>
<dbReference type="PROSITE" id="PS00606">
    <property type="entry name" value="KS3_1"/>
    <property type="match status" value="1"/>
</dbReference>
<evidence type="ECO:0000256" key="8">
    <source>
        <dbReference type="ARBA" id="ARBA00022516"/>
    </source>
</evidence>
<evidence type="ECO:0000256" key="57">
    <source>
        <dbReference type="ARBA" id="ARBA00049263"/>
    </source>
</evidence>
<comment type="caution">
    <text evidence="66">The sequence shown here is derived from an EMBL/GenBank/DDBJ whole genome shotgun (WGS) entry which is preliminary data.</text>
</comment>
<comment type="catalytic activity">
    <reaction evidence="51">
        <text>holo-[ACP] + acetyl-CoA = acetyl-[ACP] + CoA</text>
        <dbReference type="Rhea" id="RHEA:41788"/>
        <dbReference type="Rhea" id="RHEA-COMP:9621"/>
        <dbReference type="Rhea" id="RHEA-COMP:9685"/>
        <dbReference type="ChEBI" id="CHEBI:57287"/>
        <dbReference type="ChEBI" id="CHEBI:57288"/>
        <dbReference type="ChEBI" id="CHEBI:64479"/>
        <dbReference type="ChEBI" id="CHEBI:78446"/>
        <dbReference type="EC" id="2.3.1.38"/>
    </reaction>
    <physiologicalReaction direction="left-to-right" evidence="51">
        <dbReference type="Rhea" id="RHEA:41789"/>
    </physiologicalReaction>
</comment>
<evidence type="ECO:0000256" key="44">
    <source>
        <dbReference type="ARBA" id="ARBA00048051"/>
    </source>
</evidence>
<evidence type="ECO:0000256" key="45">
    <source>
        <dbReference type="ARBA" id="ARBA00048281"/>
    </source>
</evidence>
<keyword evidence="8" id="KW-0444">Lipid biosynthesis</keyword>
<dbReference type="Pfam" id="PF21149">
    <property type="entry name" value="FAS_pseudo-KR"/>
    <property type="match status" value="1"/>
</dbReference>
<evidence type="ECO:0000256" key="24">
    <source>
        <dbReference type="ARBA" id="ARBA00023373"/>
    </source>
</evidence>
<keyword evidence="11" id="KW-0702">S-nitrosylation</keyword>
<accession>A0ABP0VBW2</accession>
<dbReference type="EC" id="1.3.1.39" evidence="2"/>
<dbReference type="PANTHER" id="PTHR43775:SF7">
    <property type="entry name" value="FATTY ACID SYNTHASE"/>
    <property type="match status" value="1"/>
</dbReference>
<dbReference type="InterPro" id="IPR013968">
    <property type="entry name" value="PKS_KR"/>
</dbReference>
<dbReference type="InterPro" id="IPR032821">
    <property type="entry name" value="PKS_assoc"/>
</dbReference>
<dbReference type="Pfam" id="PF00975">
    <property type="entry name" value="Thioesterase"/>
    <property type="match status" value="1"/>
</dbReference>
<keyword evidence="20" id="KW-0275">Fatty acid biosynthesis</keyword>
<comment type="catalytic activity">
    <reaction evidence="30">
        <text>(3R)-hydroxybutanoyl-[ACP] = (2E)-butenoyl-[ACP] + H2O</text>
        <dbReference type="Rhea" id="RHEA:41808"/>
        <dbReference type="Rhea" id="RHEA-COMP:9626"/>
        <dbReference type="Rhea" id="RHEA-COMP:9627"/>
        <dbReference type="ChEBI" id="CHEBI:15377"/>
        <dbReference type="ChEBI" id="CHEBI:78451"/>
        <dbReference type="ChEBI" id="CHEBI:78453"/>
    </reaction>
    <physiologicalReaction direction="left-to-right" evidence="30">
        <dbReference type="Rhea" id="RHEA:41809"/>
    </physiologicalReaction>
</comment>
<comment type="catalytic activity">
    <reaction evidence="35">
        <text>a (3R)-hydroxyacyl-[ACP] + NADP(+) = a 3-oxoacyl-[ACP] + NADPH + H(+)</text>
        <dbReference type="Rhea" id="RHEA:17397"/>
        <dbReference type="Rhea" id="RHEA-COMP:9916"/>
        <dbReference type="Rhea" id="RHEA-COMP:9945"/>
        <dbReference type="ChEBI" id="CHEBI:15378"/>
        <dbReference type="ChEBI" id="CHEBI:57783"/>
        <dbReference type="ChEBI" id="CHEBI:58349"/>
        <dbReference type="ChEBI" id="CHEBI:78776"/>
        <dbReference type="ChEBI" id="CHEBI:78827"/>
        <dbReference type="EC" id="1.1.1.100"/>
    </reaction>
    <physiologicalReaction direction="right-to-left" evidence="35">
        <dbReference type="Rhea" id="RHEA:17399"/>
    </physiologicalReaction>
</comment>
<protein>
    <recommendedName>
        <fullName evidence="6">Fatty acid synthase</fullName>
        <ecNumber evidence="4">1.1.1.100</ecNumber>
        <ecNumber evidence="2">1.3.1.39</ecNumber>
        <ecNumber evidence="5">2.3.1.41</ecNumber>
        <ecNumber evidence="3">2.3.1.85</ecNumber>
    </recommendedName>
</protein>
<evidence type="ECO:0000256" key="47">
    <source>
        <dbReference type="ARBA" id="ARBA00048420"/>
    </source>
</evidence>
<feature type="domain" description="PKS/mFAS DH" evidence="65">
    <location>
        <begin position="1545"/>
        <end position="1827"/>
    </location>
</feature>
<evidence type="ECO:0000256" key="38">
    <source>
        <dbReference type="ARBA" id="ARBA00047500"/>
    </source>
</evidence>
<evidence type="ECO:0000256" key="25">
    <source>
        <dbReference type="ARBA" id="ARBA00023388"/>
    </source>
</evidence>
<dbReference type="SUPFAM" id="SSF53474">
    <property type="entry name" value="alpha/beta-Hydrolases"/>
    <property type="match status" value="1"/>
</dbReference>
<keyword evidence="16" id="KW-0007">Acetylation</keyword>
<comment type="catalytic activity">
    <reaction evidence="27">
        <text>(3R)-hydroxytetradecanoyl-[ACP] = (2E)-tetradecenoyl-[ACP] + H2O</text>
        <dbReference type="Rhea" id="RHEA:41892"/>
        <dbReference type="Rhea" id="RHEA-COMP:9646"/>
        <dbReference type="Rhea" id="RHEA-COMP:9647"/>
        <dbReference type="ChEBI" id="CHEBI:15377"/>
        <dbReference type="ChEBI" id="CHEBI:78474"/>
        <dbReference type="ChEBI" id="CHEBI:78475"/>
    </reaction>
    <physiologicalReaction direction="left-to-right" evidence="27">
        <dbReference type="Rhea" id="RHEA:41893"/>
    </physiologicalReaction>
</comment>
<dbReference type="Proteomes" id="UP001497444">
    <property type="component" value="Unassembled WGS sequence"/>
</dbReference>
<comment type="catalytic activity">
    <reaction evidence="60">
        <text>butanoyl-[ACP] + malonyl-[ACP] + H(+) = 3-oxohexanoyl-[ACP] + holo-[ACP] + CO2</text>
        <dbReference type="Rhea" id="RHEA:41820"/>
        <dbReference type="Rhea" id="RHEA-COMP:9623"/>
        <dbReference type="Rhea" id="RHEA-COMP:9628"/>
        <dbReference type="Rhea" id="RHEA-COMP:9629"/>
        <dbReference type="Rhea" id="RHEA-COMP:9685"/>
        <dbReference type="ChEBI" id="CHEBI:15378"/>
        <dbReference type="ChEBI" id="CHEBI:16526"/>
        <dbReference type="ChEBI" id="CHEBI:64479"/>
        <dbReference type="ChEBI" id="CHEBI:78449"/>
        <dbReference type="ChEBI" id="CHEBI:78454"/>
        <dbReference type="ChEBI" id="CHEBI:78456"/>
    </reaction>
    <physiologicalReaction direction="left-to-right" evidence="60">
        <dbReference type="Rhea" id="RHEA:41821"/>
    </physiologicalReaction>
</comment>
<dbReference type="InterPro" id="IPR020841">
    <property type="entry name" value="PKS_Beta-ketoAc_synthase_dom"/>
</dbReference>
<evidence type="ECO:0000256" key="13">
    <source>
        <dbReference type="ARBA" id="ARBA00022832"/>
    </source>
</evidence>
<dbReference type="SMART" id="SM00827">
    <property type="entry name" value="PKS_AT"/>
    <property type="match status" value="1"/>
</dbReference>
<evidence type="ECO:0000256" key="4">
    <source>
        <dbReference type="ARBA" id="ARBA00012948"/>
    </source>
</evidence>
<evidence type="ECO:0000256" key="51">
    <source>
        <dbReference type="ARBA" id="ARBA00048691"/>
    </source>
</evidence>
<evidence type="ECO:0000256" key="26">
    <source>
        <dbReference type="ARBA" id="ARBA00023394"/>
    </source>
</evidence>
<dbReference type="InterPro" id="IPR049391">
    <property type="entry name" value="FAS_pseudo-KR"/>
</dbReference>
<dbReference type="InterPro" id="IPR016035">
    <property type="entry name" value="Acyl_Trfase/lysoPLipase"/>
</dbReference>
<comment type="catalytic activity">
    <reaction evidence="55">
        <text>decanoyl-[ACP] + malonyl-[ACP] + H(+) = 3-oxododecanoyl-[ACP] + holo-[ACP] + CO2</text>
        <dbReference type="Rhea" id="RHEA:41868"/>
        <dbReference type="Rhea" id="RHEA-COMP:9623"/>
        <dbReference type="Rhea" id="RHEA-COMP:9640"/>
        <dbReference type="Rhea" id="RHEA-COMP:9641"/>
        <dbReference type="Rhea" id="RHEA-COMP:9685"/>
        <dbReference type="ChEBI" id="CHEBI:15378"/>
        <dbReference type="ChEBI" id="CHEBI:16526"/>
        <dbReference type="ChEBI" id="CHEBI:64479"/>
        <dbReference type="ChEBI" id="CHEBI:78449"/>
        <dbReference type="ChEBI" id="CHEBI:78468"/>
        <dbReference type="ChEBI" id="CHEBI:78469"/>
    </reaction>
    <physiologicalReaction direction="left-to-right" evidence="55">
        <dbReference type="Rhea" id="RHEA:41869"/>
    </physiologicalReaction>
</comment>